<comment type="similarity">
    <text evidence="3">Belongs to the peptidase C56 family. HSP31-like subfamily.</text>
</comment>
<evidence type="ECO:0000256" key="2">
    <source>
        <dbReference type="ARBA" id="ARBA00023239"/>
    </source>
</evidence>
<accession>A0A918JT00</accession>
<dbReference type="Gene3D" id="3.40.50.880">
    <property type="match status" value="1"/>
</dbReference>
<dbReference type="EMBL" id="BMWS01000002">
    <property type="protein sequence ID" value="GGX05321.1"/>
    <property type="molecule type" value="Genomic_DNA"/>
</dbReference>
<dbReference type="AlphaFoldDB" id="A0A918JT00"/>
<evidence type="ECO:0000256" key="1">
    <source>
        <dbReference type="ARBA" id="ARBA00023016"/>
    </source>
</evidence>
<evidence type="ECO:0000259" key="4">
    <source>
        <dbReference type="Pfam" id="PF01965"/>
    </source>
</evidence>
<organism evidence="5 6">
    <name type="scientific">Aquimarina muelleri</name>
    <dbReference type="NCBI Taxonomy" id="279356"/>
    <lineage>
        <taxon>Bacteria</taxon>
        <taxon>Pseudomonadati</taxon>
        <taxon>Bacteroidota</taxon>
        <taxon>Flavobacteriia</taxon>
        <taxon>Flavobacteriales</taxon>
        <taxon>Flavobacteriaceae</taxon>
        <taxon>Aquimarina</taxon>
    </lineage>
</organism>
<gene>
    <name evidence="5" type="ORF">GCM10007384_03780</name>
</gene>
<evidence type="ECO:0000313" key="6">
    <source>
        <dbReference type="Proteomes" id="UP000601108"/>
    </source>
</evidence>
<keyword evidence="1" id="KW-0346">Stress response</keyword>
<keyword evidence="6" id="KW-1185">Reference proteome</keyword>
<feature type="domain" description="DJ-1/PfpI" evidence="4">
    <location>
        <begin position="66"/>
        <end position="261"/>
    </location>
</feature>
<evidence type="ECO:0000313" key="5">
    <source>
        <dbReference type="EMBL" id="GGX05321.1"/>
    </source>
</evidence>
<comment type="caution">
    <text evidence="5">The sequence shown here is derived from an EMBL/GenBank/DDBJ whole genome shotgun (WGS) entry which is preliminary data.</text>
</comment>
<dbReference type="InterPro" id="IPR050325">
    <property type="entry name" value="Prot/Nucl_acid_deglycase"/>
</dbReference>
<dbReference type="PANTHER" id="PTHR48094:SF11">
    <property type="entry name" value="GLUTATHIONE-INDEPENDENT GLYOXALASE HSP31-RELATED"/>
    <property type="match status" value="1"/>
</dbReference>
<sequence>MKKTLSVLVISLVFASCNKHKEDTKTVEKEHLKIEKTKDMKKVVFVLTSHEDLGNTGEKTGFWIEEFATPYYALKDKGIEITLASPKGGQPPIDPKSASEDFATPATKRFDTDKETQAILANTVKLEDIQQADYDAIFYPGGHGPLWDLAEDKNSIALIESFYTNNKPVAAVCHAPAVFKNTKGVDGKPLVNGKKVTGFTNSEEEAVQLTSIVPFLVEDMLKNNGGIYSKGQDWAPYAIEDGLLITGQNPASSELVAEMLLKKLN</sequence>
<dbReference type="InterPro" id="IPR029062">
    <property type="entry name" value="Class_I_gatase-like"/>
</dbReference>
<dbReference type="Proteomes" id="UP000601108">
    <property type="component" value="Unassembled WGS sequence"/>
</dbReference>
<evidence type="ECO:0000256" key="3">
    <source>
        <dbReference type="ARBA" id="ARBA00038493"/>
    </source>
</evidence>
<dbReference type="Pfam" id="PF01965">
    <property type="entry name" value="DJ-1_PfpI"/>
    <property type="match status" value="1"/>
</dbReference>
<dbReference type="InterPro" id="IPR002818">
    <property type="entry name" value="DJ-1/PfpI"/>
</dbReference>
<dbReference type="GO" id="GO:0019172">
    <property type="term" value="F:glyoxalase III activity"/>
    <property type="evidence" value="ECO:0007669"/>
    <property type="project" value="TreeGrafter"/>
</dbReference>
<reference evidence="5 6" key="1">
    <citation type="journal article" date="2014" name="Int. J. Syst. Evol. Microbiol.">
        <title>Complete genome sequence of Corynebacterium casei LMG S-19264T (=DSM 44701T), isolated from a smear-ripened cheese.</title>
        <authorList>
            <consortium name="US DOE Joint Genome Institute (JGI-PGF)"/>
            <person name="Walter F."/>
            <person name="Albersmeier A."/>
            <person name="Kalinowski J."/>
            <person name="Ruckert C."/>
        </authorList>
    </citation>
    <scope>NUCLEOTIDE SEQUENCE [LARGE SCALE GENOMIC DNA]</scope>
    <source>
        <strain evidence="5 6">KCTC 12285</strain>
    </source>
</reference>
<dbReference type="PANTHER" id="PTHR48094">
    <property type="entry name" value="PROTEIN/NUCLEIC ACID DEGLYCASE DJ-1-RELATED"/>
    <property type="match status" value="1"/>
</dbReference>
<dbReference type="CDD" id="cd03141">
    <property type="entry name" value="GATase1_Hsp31_like"/>
    <property type="match status" value="1"/>
</dbReference>
<dbReference type="PROSITE" id="PS51257">
    <property type="entry name" value="PROKAR_LIPOPROTEIN"/>
    <property type="match status" value="1"/>
</dbReference>
<dbReference type="GO" id="GO:0019243">
    <property type="term" value="P:methylglyoxal catabolic process to D-lactate via S-lactoyl-glutathione"/>
    <property type="evidence" value="ECO:0007669"/>
    <property type="project" value="TreeGrafter"/>
</dbReference>
<protein>
    <submittedName>
        <fullName evidence="5">Dimethylallyltransferase</fullName>
    </submittedName>
</protein>
<keyword evidence="2" id="KW-0456">Lyase</keyword>
<dbReference type="GO" id="GO:0005737">
    <property type="term" value="C:cytoplasm"/>
    <property type="evidence" value="ECO:0007669"/>
    <property type="project" value="TreeGrafter"/>
</dbReference>
<name>A0A918JT00_9FLAO</name>
<dbReference type="SUPFAM" id="SSF52317">
    <property type="entry name" value="Class I glutamine amidotransferase-like"/>
    <property type="match status" value="1"/>
</dbReference>
<proteinExistence type="inferred from homology"/>